<evidence type="ECO:0000313" key="3">
    <source>
        <dbReference type="Proteomes" id="UP000000758"/>
    </source>
</evidence>
<protein>
    <submittedName>
        <fullName evidence="2">Translation initiation factor eIF 2B alpha subunit</fullName>
    </submittedName>
</protein>
<dbReference type="InterPro" id="IPR000086">
    <property type="entry name" value="NUDIX_hydrolase_dom"/>
</dbReference>
<dbReference type="AlphaFoldDB" id="A0RU41"/>
<evidence type="ECO:0000313" key="2">
    <source>
        <dbReference type="EMBL" id="ABK76858.1"/>
    </source>
</evidence>
<sequence length="101" mass="10898">MRGLWGGISGKIEDGEDPLYRAVTEVYEEAGIGDMILLKSAGGVPIEGEGKKWLVHPFLFGVDDDTVRLNWENDEYKWVGPDLSGLATVPGLQGLLLGLVG</sequence>
<dbReference type="STRING" id="414004.CENSYa_0215"/>
<feature type="domain" description="Nudix hydrolase" evidence="1">
    <location>
        <begin position="2"/>
        <end position="82"/>
    </location>
</feature>
<dbReference type="GO" id="GO:0003743">
    <property type="term" value="F:translation initiation factor activity"/>
    <property type="evidence" value="ECO:0007669"/>
    <property type="project" value="UniProtKB-KW"/>
</dbReference>
<gene>
    <name evidence="2" type="ordered locus">CENSYa_0215</name>
</gene>
<keyword evidence="2" id="KW-0396">Initiation factor</keyword>
<name>A0RU41_CENSY</name>
<dbReference type="InterPro" id="IPR015797">
    <property type="entry name" value="NUDIX_hydrolase-like_dom_sf"/>
</dbReference>
<dbReference type="SUPFAM" id="SSF55811">
    <property type="entry name" value="Nudix"/>
    <property type="match status" value="1"/>
</dbReference>
<keyword evidence="2" id="KW-0648">Protein biosynthesis</keyword>
<dbReference type="Pfam" id="PF00293">
    <property type="entry name" value="NUDIX"/>
    <property type="match status" value="1"/>
</dbReference>
<accession>A0RU41</accession>
<evidence type="ECO:0000259" key="1">
    <source>
        <dbReference type="Pfam" id="PF00293"/>
    </source>
</evidence>
<proteinExistence type="predicted"/>
<dbReference type="Proteomes" id="UP000000758">
    <property type="component" value="Chromosome"/>
</dbReference>
<reference evidence="2 3" key="1">
    <citation type="journal article" date="2006" name="Proc. Natl. Acad. Sci. U.S.A.">
        <title>Genomic analysis of the uncultivated marine crenarchaeote Cenarchaeum symbiosum.</title>
        <authorList>
            <person name="Hallam S.J."/>
            <person name="Konstantinidis K.T."/>
            <person name="Putnam N."/>
            <person name="Schleper C."/>
            <person name="Watanabe Y."/>
            <person name="Sugahara J."/>
            <person name="Preston C."/>
            <person name="de la Torre J."/>
            <person name="Richardson P.M."/>
            <person name="DeLong E.F."/>
        </authorList>
    </citation>
    <scope>NUCLEOTIDE SEQUENCE [LARGE SCALE GENOMIC DNA]</scope>
    <source>
        <strain evidence="3">A</strain>
    </source>
</reference>
<dbReference type="HOGENOM" id="CLU_156327_0_0_2"/>
<organism evidence="2 3">
    <name type="scientific">Cenarchaeum symbiosum (strain A)</name>
    <dbReference type="NCBI Taxonomy" id="414004"/>
    <lineage>
        <taxon>Archaea</taxon>
        <taxon>Nitrososphaerota</taxon>
        <taxon>Candidatus Cenarchaeales</taxon>
        <taxon>Candidatus Cenarchaeaceae</taxon>
        <taxon>Candidatus Cenarchaeum</taxon>
    </lineage>
</organism>
<dbReference type="Gene3D" id="3.90.79.10">
    <property type="entry name" value="Nucleoside Triphosphate Pyrophosphohydrolase"/>
    <property type="match status" value="1"/>
</dbReference>
<dbReference type="KEGG" id="csy:CENSYa_0215"/>
<dbReference type="EMBL" id="DP000238">
    <property type="protein sequence ID" value="ABK76858.1"/>
    <property type="molecule type" value="Genomic_DNA"/>
</dbReference>
<keyword evidence="3" id="KW-1185">Reference proteome</keyword>
<dbReference type="EnsemblBacteria" id="ABK76858">
    <property type="protein sequence ID" value="ABK76858"/>
    <property type="gene ID" value="CENSYa_0215"/>
</dbReference>